<dbReference type="Pfam" id="PF00001">
    <property type="entry name" value="7tm_1"/>
    <property type="match status" value="1"/>
</dbReference>
<evidence type="ECO:0000256" key="6">
    <source>
        <dbReference type="ARBA" id="ARBA00023136"/>
    </source>
</evidence>
<comment type="subcellular location">
    <subcellularLocation>
        <location evidence="1">Membrane</location>
        <topology evidence="1">Multi-pass membrane protein</topology>
    </subcellularLocation>
</comment>
<proteinExistence type="inferred from homology"/>
<comment type="similarity">
    <text evidence="2">Belongs to the G-protein coupled receptor 1 family.</text>
</comment>
<evidence type="ECO:0000313" key="10">
    <source>
        <dbReference type="EMBL" id="CAD7225893.1"/>
    </source>
</evidence>
<sequence length="132" mass="14848">MREQAIKMNVASLRCNANLNETSAEIRLAKVAICTIALWFLAWTPYLIINYVAMFDREKITPLFTVWGNVFAKFSAAYNPIVYGISHPRYRSALFKKMPWLDCARESPEDTESVAMSSCSLSQSNGNGNDLA</sequence>
<dbReference type="InterPro" id="IPR017452">
    <property type="entry name" value="GPCR_Rhodpsn_7TM"/>
</dbReference>
<reference evidence="10" key="1">
    <citation type="submission" date="2020-11" db="EMBL/GenBank/DDBJ databases">
        <authorList>
            <person name="Tran Van P."/>
        </authorList>
    </citation>
    <scope>NUCLEOTIDE SEQUENCE</scope>
</reference>
<evidence type="ECO:0000256" key="8">
    <source>
        <dbReference type="ARBA" id="ARBA00023224"/>
    </source>
</evidence>
<evidence type="ECO:0000256" key="9">
    <source>
        <dbReference type="ARBA" id="ARBA00023305"/>
    </source>
</evidence>
<dbReference type="PANTHER" id="PTHR24240">
    <property type="entry name" value="OPSIN"/>
    <property type="match status" value="1"/>
</dbReference>
<accession>A0A7R8W8T4</accession>
<keyword evidence="3" id="KW-0812">Transmembrane</keyword>
<keyword evidence="5" id="KW-0297">G-protein coupled receptor</keyword>
<gene>
    <name evidence="10" type="ORF">CTOB1V02_LOCUS3822</name>
</gene>
<keyword evidence="4" id="KW-1133">Transmembrane helix</keyword>
<evidence type="ECO:0000256" key="5">
    <source>
        <dbReference type="ARBA" id="ARBA00023040"/>
    </source>
</evidence>
<dbReference type="PROSITE" id="PS50262">
    <property type="entry name" value="G_PROTEIN_RECEP_F1_2"/>
    <property type="match status" value="1"/>
</dbReference>
<evidence type="ECO:0000256" key="2">
    <source>
        <dbReference type="ARBA" id="ARBA00010663"/>
    </source>
</evidence>
<dbReference type="GO" id="GO:0007601">
    <property type="term" value="P:visual perception"/>
    <property type="evidence" value="ECO:0007669"/>
    <property type="project" value="UniProtKB-KW"/>
</dbReference>
<keyword evidence="9" id="KW-0716">Sensory transduction</keyword>
<evidence type="ECO:0000256" key="1">
    <source>
        <dbReference type="ARBA" id="ARBA00004141"/>
    </source>
</evidence>
<keyword evidence="8" id="KW-0807">Transducer</keyword>
<organism evidence="10">
    <name type="scientific">Cyprideis torosa</name>
    <dbReference type="NCBI Taxonomy" id="163714"/>
    <lineage>
        <taxon>Eukaryota</taxon>
        <taxon>Metazoa</taxon>
        <taxon>Ecdysozoa</taxon>
        <taxon>Arthropoda</taxon>
        <taxon>Crustacea</taxon>
        <taxon>Oligostraca</taxon>
        <taxon>Ostracoda</taxon>
        <taxon>Podocopa</taxon>
        <taxon>Podocopida</taxon>
        <taxon>Cytherocopina</taxon>
        <taxon>Cytheroidea</taxon>
        <taxon>Cytherideidae</taxon>
        <taxon>Cyprideis</taxon>
    </lineage>
</organism>
<protein>
    <submittedName>
        <fullName evidence="10">Uncharacterized protein</fullName>
    </submittedName>
</protein>
<dbReference type="SUPFAM" id="SSF81321">
    <property type="entry name" value="Family A G protein-coupled receptor-like"/>
    <property type="match status" value="1"/>
</dbReference>
<dbReference type="AlphaFoldDB" id="A0A7R8W8T4"/>
<dbReference type="InterPro" id="IPR000276">
    <property type="entry name" value="GPCR_Rhodpsn"/>
</dbReference>
<dbReference type="GO" id="GO:0004930">
    <property type="term" value="F:G protein-coupled receptor activity"/>
    <property type="evidence" value="ECO:0007669"/>
    <property type="project" value="UniProtKB-KW"/>
</dbReference>
<keyword evidence="9" id="KW-0844">Vision</keyword>
<keyword evidence="7" id="KW-0675">Receptor</keyword>
<dbReference type="EMBL" id="OB660685">
    <property type="protein sequence ID" value="CAD7225893.1"/>
    <property type="molecule type" value="Genomic_DNA"/>
</dbReference>
<dbReference type="GO" id="GO:0016020">
    <property type="term" value="C:membrane"/>
    <property type="evidence" value="ECO:0007669"/>
    <property type="project" value="UniProtKB-SubCell"/>
</dbReference>
<evidence type="ECO:0000256" key="7">
    <source>
        <dbReference type="ARBA" id="ARBA00023170"/>
    </source>
</evidence>
<dbReference type="Gene3D" id="1.20.1070.10">
    <property type="entry name" value="Rhodopsin 7-helix transmembrane proteins"/>
    <property type="match status" value="1"/>
</dbReference>
<evidence type="ECO:0000256" key="4">
    <source>
        <dbReference type="ARBA" id="ARBA00022989"/>
    </source>
</evidence>
<dbReference type="InterPro" id="IPR050125">
    <property type="entry name" value="GPCR_opsins"/>
</dbReference>
<evidence type="ECO:0000256" key="3">
    <source>
        <dbReference type="ARBA" id="ARBA00022692"/>
    </source>
</evidence>
<keyword evidence="6" id="KW-0472">Membrane</keyword>
<name>A0A7R8W8T4_9CRUS</name>
<dbReference type="OrthoDB" id="6373057at2759"/>